<proteinExistence type="predicted"/>
<dbReference type="EMBL" id="JASCZI010181602">
    <property type="protein sequence ID" value="MED6184826.1"/>
    <property type="molecule type" value="Genomic_DNA"/>
</dbReference>
<dbReference type="Proteomes" id="UP001341840">
    <property type="component" value="Unassembled WGS sequence"/>
</dbReference>
<organism evidence="1 2">
    <name type="scientific">Stylosanthes scabra</name>
    <dbReference type="NCBI Taxonomy" id="79078"/>
    <lineage>
        <taxon>Eukaryota</taxon>
        <taxon>Viridiplantae</taxon>
        <taxon>Streptophyta</taxon>
        <taxon>Embryophyta</taxon>
        <taxon>Tracheophyta</taxon>
        <taxon>Spermatophyta</taxon>
        <taxon>Magnoliopsida</taxon>
        <taxon>eudicotyledons</taxon>
        <taxon>Gunneridae</taxon>
        <taxon>Pentapetalae</taxon>
        <taxon>rosids</taxon>
        <taxon>fabids</taxon>
        <taxon>Fabales</taxon>
        <taxon>Fabaceae</taxon>
        <taxon>Papilionoideae</taxon>
        <taxon>50 kb inversion clade</taxon>
        <taxon>dalbergioids sensu lato</taxon>
        <taxon>Dalbergieae</taxon>
        <taxon>Pterocarpus clade</taxon>
        <taxon>Stylosanthes</taxon>
    </lineage>
</organism>
<name>A0ABU6WIW3_9FABA</name>
<protein>
    <submittedName>
        <fullName evidence="1">Uncharacterized protein</fullName>
    </submittedName>
</protein>
<evidence type="ECO:0000313" key="2">
    <source>
        <dbReference type="Proteomes" id="UP001341840"/>
    </source>
</evidence>
<sequence length="112" mass="12718">MAYLLPPSDITAARRGTSLVSHHERQRCSHPWTCTAKPQSLETSVCHSRCSLIEVLTFGGEDSLRTFHGRRNSNVWMIPWPPYFLRSFQSLDPKVEKSSNQLLTSFDIAIKG</sequence>
<comment type="caution">
    <text evidence="1">The sequence shown here is derived from an EMBL/GenBank/DDBJ whole genome shotgun (WGS) entry which is preliminary data.</text>
</comment>
<accession>A0ABU6WIW3</accession>
<keyword evidence="2" id="KW-1185">Reference proteome</keyword>
<evidence type="ECO:0000313" key="1">
    <source>
        <dbReference type="EMBL" id="MED6184826.1"/>
    </source>
</evidence>
<reference evidence="1 2" key="1">
    <citation type="journal article" date="2023" name="Plants (Basel)">
        <title>Bridging the Gap: Combining Genomics and Transcriptomics Approaches to Understand Stylosanthes scabra, an Orphan Legume from the Brazilian Caatinga.</title>
        <authorList>
            <person name="Ferreira-Neto J.R.C."/>
            <person name="da Silva M.D."/>
            <person name="Binneck E."/>
            <person name="de Melo N.F."/>
            <person name="da Silva R.H."/>
            <person name="de Melo A.L.T.M."/>
            <person name="Pandolfi V."/>
            <person name="Bustamante F.O."/>
            <person name="Brasileiro-Vidal A.C."/>
            <person name="Benko-Iseppon A.M."/>
        </authorList>
    </citation>
    <scope>NUCLEOTIDE SEQUENCE [LARGE SCALE GENOMIC DNA]</scope>
    <source>
        <tissue evidence="1">Leaves</tissue>
    </source>
</reference>
<gene>
    <name evidence="1" type="ORF">PIB30_051191</name>
</gene>